<evidence type="ECO:0000313" key="1">
    <source>
        <dbReference type="EMBL" id="AVI43727.1"/>
    </source>
</evidence>
<geneLocation type="plasmid" evidence="1">
    <name>pUJ-84KPC</name>
</geneLocation>
<proteinExistence type="predicted"/>
<dbReference type="EMBL" id="MG700550">
    <property type="protein sequence ID" value="AVI43727.1"/>
    <property type="molecule type" value="Genomic_DNA"/>
</dbReference>
<name>A0A2P1BPQ6_KLEPN</name>
<keyword evidence="1" id="KW-0614">Plasmid</keyword>
<accession>A0A2P1BPQ6</accession>
<dbReference type="AlphaFoldDB" id="A0A2P1BPQ6"/>
<protein>
    <submittedName>
        <fullName evidence="1">Uncharacterized protein</fullName>
    </submittedName>
</protein>
<organism evidence="1">
    <name type="scientific">Klebsiella pneumoniae</name>
    <dbReference type="NCBI Taxonomy" id="573"/>
    <lineage>
        <taxon>Bacteria</taxon>
        <taxon>Pseudomonadati</taxon>
        <taxon>Pseudomonadota</taxon>
        <taxon>Gammaproteobacteria</taxon>
        <taxon>Enterobacterales</taxon>
        <taxon>Enterobacteriaceae</taxon>
        <taxon>Klebsiella/Raoultella group</taxon>
        <taxon>Klebsiella</taxon>
        <taxon>Klebsiella pneumoniae complex</taxon>
    </lineage>
</organism>
<sequence>MRQRAYKIMPRDTLQTTAQRMSVKPASKLALQWQAVDGLADRMRRHLRPLYVALDLSGSNPDSPWLAALARAKGVFAKQQRLSQRPLDEWPAALLPKRLRPYLLTFDADGKPTGLHADRYEFWLYRQIRKRLQSGELYLDDSLQHRHFSDELVEMDRKIDVLAKMEIPSCSNPSMPNSMR</sequence>
<reference evidence="1" key="1">
    <citation type="submission" date="2017-12" db="EMBL/GenBank/DDBJ databases">
        <title>Insights into the successfully spreading KPC-encoding IncII plasmids.</title>
        <authorList>
            <person name="Brandt C."/>
            <person name="Pletz M.W."/>
            <person name="Makarewicz O."/>
        </authorList>
    </citation>
    <scope>NUCLEOTIDE SEQUENCE</scope>
    <source>
        <strain evidence="1">St015788/2</strain>
        <plasmid evidence="1">pUJ-84KPC</plasmid>
    </source>
</reference>